<evidence type="ECO:0000259" key="10">
    <source>
        <dbReference type="Pfam" id="PF22924"/>
    </source>
</evidence>
<dbReference type="SUPFAM" id="SSF47203">
    <property type="entry name" value="Acyl-CoA dehydrogenase C-terminal domain-like"/>
    <property type="match status" value="2"/>
</dbReference>
<keyword evidence="3 6" id="KW-0285">Flavoprotein</keyword>
<dbReference type="InterPro" id="IPR009100">
    <property type="entry name" value="AcylCoA_DH/oxidase_NM_dom_sf"/>
</dbReference>
<evidence type="ECO:0000256" key="2">
    <source>
        <dbReference type="ARBA" id="ARBA00006288"/>
    </source>
</evidence>
<feature type="domain" description="Acyl-CoA oxidase/dehydrogenase middle" evidence="9">
    <location>
        <begin position="138"/>
        <end position="247"/>
    </location>
</feature>
<evidence type="ECO:0000256" key="4">
    <source>
        <dbReference type="ARBA" id="ARBA00022827"/>
    </source>
</evidence>
<dbReference type="EMBL" id="CCKQ01011509">
    <property type="protein sequence ID" value="CDW83079.1"/>
    <property type="molecule type" value="Genomic_DNA"/>
</dbReference>
<dbReference type="PANTHER" id="PTHR10909:SF382">
    <property type="entry name" value="ACYL-COENZYME A OXIDASE"/>
    <property type="match status" value="1"/>
</dbReference>
<gene>
    <name evidence="11" type="primary">Contig14741.g722</name>
    <name evidence="11" type="ORF">STYLEM_12118</name>
</gene>
<dbReference type="Gene3D" id="2.40.110.10">
    <property type="entry name" value="Butyryl-CoA Dehydrogenase, subunit A, domain 2"/>
    <property type="match status" value="1"/>
</dbReference>
<keyword evidence="12" id="KW-1185">Reference proteome</keyword>
<evidence type="ECO:0000256" key="5">
    <source>
        <dbReference type="ARBA" id="ARBA00023002"/>
    </source>
</evidence>
<dbReference type="FunFam" id="2.40.110.10:FF:000005">
    <property type="entry name" value="Acyl-coenzyme A oxidase"/>
    <property type="match status" value="1"/>
</dbReference>
<comment type="cofactor">
    <cofactor evidence="1">
        <name>FAD</name>
        <dbReference type="ChEBI" id="CHEBI:57692"/>
    </cofactor>
</comment>
<dbReference type="PIRSF" id="PIRSF000168">
    <property type="entry name" value="Acyl-CoA_oxidase"/>
    <property type="match status" value="1"/>
</dbReference>
<dbReference type="Pfam" id="PF02770">
    <property type="entry name" value="Acyl-CoA_dh_M"/>
    <property type="match status" value="1"/>
</dbReference>
<dbReference type="InParanoid" id="A0A078ALI2"/>
<dbReference type="GO" id="GO:0005504">
    <property type="term" value="F:fatty acid binding"/>
    <property type="evidence" value="ECO:0007669"/>
    <property type="project" value="TreeGrafter"/>
</dbReference>
<name>A0A078ALI2_STYLE</name>
<dbReference type="SUPFAM" id="SSF56645">
    <property type="entry name" value="Acyl-CoA dehydrogenase NM domain-like"/>
    <property type="match status" value="1"/>
</dbReference>
<dbReference type="InterPro" id="IPR046373">
    <property type="entry name" value="Acyl-CoA_Oxase/DH_mid-dom_sf"/>
</dbReference>
<feature type="active site" description="Proton acceptor" evidence="7">
    <location>
        <position position="419"/>
    </location>
</feature>
<dbReference type="Pfam" id="PF01756">
    <property type="entry name" value="ACOX"/>
    <property type="match status" value="1"/>
</dbReference>
<evidence type="ECO:0000256" key="6">
    <source>
        <dbReference type="PIRNR" id="PIRNR000168"/>
    </source>
</evidence>
<accession>A0A078ALI2</accession>
<evidence type="ECO:0000313" key="11">
    <source>
        <dbReference type="EMBL" id="CDW83079.1"/>
    </source>
</evidence>
<dbReference type="InterPro" id="IPR012258">
    <property type="entry name" value="Acyl-CoA_oxidase"/>
</dbReference>
<feature type="domain" description="Acyl-CoA oxidase C-terminal" evidence="8">
    <location>
        <begin position="464"/>
        <end position="599"/>
    </location>
</feature>
<dbReference type="Pfam" id="PF22924">
    <property type="entry name" value="ACOX_C_alpha1"/>
    <property type="match status" value="1"/>
</dbReference>
<dbReference type="InterPro" id="IPR055060">
    <property type="entry name" value="ACOX_C_alpha1"/>
</dbReference>
<comment type="similarity">
    <text evidence="2 6">Belongs to the acyl-CoA oxidase family.</text>
</comment>
<evidence type="ECO:0000259" key="9">
    <source>
        <dbReference type="Pfam" id="PF02770"/>
    </source>
</evidence>
<dbReference type="GO" id="GO:0005777">
    <property type="term" value="C:peroxisome"/>
    <property type="evidence" value="ECO:0007669"/>
    <property type="project" value="InterPro"/>
</dbReference>
<dbReference type="Proteomes" id="UP000039865">
    <property type="component" value="Unassembled WGS sequence"/>
</dbReference>
<evidence type="ECO:0000256" key="3">
    <source>
        <dbReference type="ARBA" id="ARBA00022630"/>
    </source>
</evidence>
<dbReference type="GO" id="GO:0055088">
    <property type="term" value="P:lipid homeostasis"/>
    <property type="evidence" value="ECO:0007669"/>
    <property type="project" value="TreeGrafter"/>
</dbReference>
<evidence type="ECO:0000256" key="7">
    <source>
        <dbReference type="PIRSR" id="PIRSR000168-1"/>
    </source>
</evidence>
<dbReference type="GO" id="GO:0071949">
    <property type="term" value="F:FAD binding"/>
    <property type="evidence" value="ECO:0007669"/>
    <property type="project" value="InterPro"/>
</dbReference>
<proteinExistence type="inferred from homology"/>
<evidence type="ECO:0000313" key="12">
    <source>
        <dbReference type="Proteomes" id="UP000039865"/>
    </source>
</evidence>
<dbReference type="AlphaFoldDB" id="A0A078ALI2"/>
<evidence type="ECO:0000256" key="1">
    <source>
        <dbReference type="ARBA" id="ARBA00001974"/>
    </source>
</evidence>
<dbReference type="InterPro" id="IPR002655">
    <property type="entry name" value="Acyl-CoA_oxidase_C"/>
</dbReference>
<keyword evidence="5" id="KW-0560">Oxidoreductase</keyword>
<sequence length="639" mass="72143">MEQTKIVMDQLKAFDPEISKGLQQLFFNDKQEKVQKWQKLFEDPVFYPKYDIPLDAQRQLAYDRLKKVSEAKLFSIFDFNNDPKNLLTAHEMLGYTDGSLATKFTVQFNLFGGTLMATSTDRHMPFMKKVDDLTNMGCFCFSELGYGNNAPKMETTAHYDDKTKTFTIHSPTTLSQKYWITNGACHANQAIVFAQTIVKGKNEGVNPFIVRVRDDNMKPCAGVTIEDMGFKMGLNGIDNAKLKFNQVKIPRENMLNKINDVTEAGDFVSPIPKVTQRFFKVADRLLSGRLCIAAMCLSTCKMCLCVAVKYSQQRLGVGLSGESDTPIMAYQLQQNALMPLIARTAVLNFGYNDAKDLFANPTGREFEQIKTFCVVKTMVGWHLQNAATVCRERCGGGGFTAHAQLHQGIAGAHSGMTAEGDNRVLMQKVVKDILADLQQKRHRLPAMTKCPRKGIPSQDFITDLETLTNLIYYREHAEIKNMTDILKKKIMEEGKKFFDVWMYEVSDEIQNLATAFGERIFLEGALNRLNAAKSDKLKEVLFKTIRLHCLHQLKENLGWYLMNGVINAKAAKYVDADYQQAVKALVPHINDIIEAYDYPRIAAMNAPIARDYVKFNEQPDSENVNAAGGLFDFKKGPKL</sequence>
<reference evidence="11 12" key="1">
    <citation type="submission" date="2014-06" db="EMBL/GenBank/DDBJ databases">
        <authorList>
            <person name="Swart Estienne"/>
        </authorList>
    </citation>
    <scope>NUCLEOTIDE SEQUENCE [LARGE SCALE GENOMIC DNA]</scope>
    <source>
        <strain evidence="11 12">130c</strain>
    </source>
</reference>
<keyword evidence="4 6" id="KW-0274">FAD</keyword>
<dbReference type="PANTHER" id="PTHR10909">
    <property type="entry name" value="ELECTRON TRANSPORT OXIDOREDUCTASE"/>
    <property type="match status" value="1"/>
</dbReference>
<dbReference type="OMA" id="FGGTIMF"/>
<protein>
    <recommendedName>
        <fullName evidence="6">Acyl-coenzyme A oxidase</fullName>
    </recommendedName>
</protein>
<feature type="domain" description="Acyl-CoA oxidase C-alpha1" evidence="10">
    <location>
        <begin position="285"/>
        <end position="432"/>
    </location>
</feature>
<dbReference type="InterPro" id="IPR036250">
    <property type="entry name" value="AcylCo_DH-like_C"/>
</dbReference>
<dbReference type="Gene3D" id="1.20.140.10">
    <property type="entry name" value="Butyryl-CoA Dehydrogenase, subunit A, domain 3"/>
    <property type="match status" value="2"/>
</dbReference>
<dbReference type="GO" id="GO:0033540">
    <property type="term" value="P:fatty acid beta-oxidation using acyl-CoA oxidase"/>
    <property type="evidence" value="ECO:0007669"/>
    <property type="project" value="TreeGrafter"/>
</dbReference>
<dbReference type="InterPro" id="IPR006091">
    <property type="entry name" value="Acyl-CoA_Oxase/DH_mid-dom"/>
</dbReference>
<evidence type="ECO:0000259" key="8">
    <source>
        <dbReference type="Pfam" id="PF01756"/>
    </source>
</evidence>
<dbReference type="OrthoDB" id="538336at2759"/>
<organism evidence="11 12">
    <name type="scientific">Stylonychia lemnae</name>
    <name type="common">Ciliate</name>
    <dbReference type="NCBI Taxonomy" id="5949"/>
    <lineage>
        <taxon>Eukaryota</taxon>
        <taxon>Sar</taxon>
        <taxon>Alveolata</taxon>
        <taxon>Ciliophora</taxon>
        <taxon>Intramacronucleata</taxon>
        <taxon>Spirotrichea</taxon>
        <taxon>Stichotrichia</taxon>
        <taxon>Sporadotrichida</taxon>
        <taxon>Oxytrichidae</taxon>
        <taxon>Stylonychinae</taxon>
        <taxon>Stylonychia</taxon>
    </lineage>
</organism>
<dbReference type="GO" id="GO:0003997">
    <property type="term" value="F:acyl-CoA oxidase activity"/>
    <property type="evidence" value="ECO:0007669"/>
    <property type="project" value="InterPro"/>
</dbReference>